<name>A0A365K9W0_9BACL</name>
<sequence>MFKSYVAAIEKYRGFIIAFNCLIVLISSGGNNWALTWIMVGGLIICPLIGISDLKQARAQQHDRLNDVQ</sequence>
<feature type="transmembrane region" description="Helical" evidence="1">
    <location>
        <begin position="12"/>
        <end position="28"/>
    </location>
</feature>
<keyword evidence="1" id="KW-0812">Transmembrane</keyword>
<evidence type="ECO:0000313" key="3">
    <source>
        <dbReference type="Proteomes" id="UP000251869"/>
    </source>
</evidence>
<organism evidence="2 3">
    <name type="scientific">Planococcus maitriensis</name>
    <dbReference type="NCBI Taxonomy" id="221799"/>
    <lineage>
        <taxon>Bacteria</taxon>
        <taxon>Bacillati</taxon>
        <taxon>Bacillota</taxon>
        <taxon>Bacilli</taxon>
        <taxon>Bacillales</taxon>
        <taxon>Caryophanaceae</taxon>
        <taxon>Planococcus</taxon>
    </lineage>
</organism>
<dbReference type="OrthoDB" id="2428698at2"/>
<feature type="transmembrane region" description="Helical" evidence="1">
    <location>
        <begin position="34"/>
        <end position="54"/>
    </location>
</feature>
<gene>
    <name evidence="2" type="ORF">DP119_00285</name>
</gene>
<accession>A0A365K9W0</accession>
<protein>
    <submittedName>
        <fullName evidence="2">Uncharacterized protein</fullName>
    </submittedName>
</protein>
<reference evidence="2 3" key="1">
    <citation type="submission" date="2018-06" db="EMBL/GenBank/DDBJ databases">
        <title>The draft genome sequences of strains SCU63 and S1.</title>
        <authorList>
            <person name="Gan L."/>
        </authorList>
    </citation>
    <scope>NUCLEOTIDE SEQUENCE [LARGE SCALE GENOMIC DNA]</scope>
    <source>
        <strain evidence="2 3">S1</strain>
    </source>
</reference>
<dbReference type="EMBL" id="QLZQ01000001">
    <property type="protein sequence ID" value="RAZ69141.1"/>
    <property type="molecule type" value="Genomic_DNA"/>
</dbReference>
<dbReference type="AlphaFoldDB" id="A0A365K9W0"/>
<keyword evidence="1" id="KW-0472">Membrane</keyword>
<keyword evidence="1" id="KW-1133">Transmembrane helix</keyword>
<dbReference type="RefSeq" id="WP_112229815.1">
    <property type="nucleotide sequence ID" value="NZ_QLZQ01000001.1"/>
</dbReference>
<evidence type="ECO:0000313" key="2">
    <source>
        <dbReference type="EMBL" id="RAZ69141.1"/>
    </source>
</evidence>
<comment type="caution">
    <text evidence="2">The sequence shown here is derived from an EMBL/GenBank/DDBJ whole genome shotgun (WGS) entry which is preliminary data.</text>
</comment>
<proteinExistence type="predicted"/>
<dbReference type="Proteomes" id="UP000251869">
    <property type="component" value="Unassembled WGS sequence"/>
</dbReference>
<evidence type="ECO:0000256" key="1">
    <source>
        <dbReference type="SAM" id="Phobius"/>
    </source>
</evidence>
<keyword evidence="3" id="KW-1185">Reference proteome</keyword>